<reference evidence="3" key="1">
    <citation type="journal article" date="2006" name="PLoS Biol.">
        <title>Macronuclear genome sequence of the ciliate Tetrahymena thermophila, a model eukaryote.</title>
        <authorList>
            <person name="Eisen J.A."/>
            <person name="Coyne R.S."/>
            <person name="Wu M."/>
            <person name="Wu D."/>
            <person name="Thiagarajan M."/>
            <person name="Wortman J.R."/>
            <person name="Badger J.H."/>
            <person name="Ren Q."/>
            <person name="Amedeo P."/>
            <person name="Jones K.M."/>
            <person name="Tallon L.J."/>
            <person name="Delcher A.L."/>
            <person name="Salzberg S.L."/>
            <person name="Silva J.C."/>
            <person name="Haas B.J."/>
            <person name="Majoros W.H."/>
            <person name="Farzad M."/>
            <person name="Carlton J.M."/>
            <person name="Smith R.K. Jr."/>
            <person name="Garg J."/>
            <person name="Pearlman R.E."/>
            <person name="Karrer K.M."/>
            <person name="Sun L."/>
            <person name="Manning G."/>
            <person name="Elde N.C."/>
            <person name="Turkewitz A.P."/>
            <person name="Asai D.J."/>
            <person name="Wilkes D.E."/>
            <person name="Wang Y."/>
            <person name="Cai H."/>
            <person name="Collins K."/>
            <person name="Stewart B.A."/>
            <person name="Lee S.R."/>
            <person name="Wilamowska K."/>
            <person name="Weinberg Z."/>
            <person name="Ruzzo W.L."/>
            <person name="Wloga D."/>
            <person name="Gaertig J."/>
            <person name="Frankel J."/>
            <person name="Tsao C.-C."/>
            <person name="Gorovsky M.A."/>
            <person name="Keeling P.J."/>
            <person name="Waller R.F."/>
            <person name="Patron N.J."/>
            <person name="Cherry J.M."/>
            <person name="Stover N.A."/>
            <person name="Krieger C.J."/>
            <person name="del Toro C."/>
            <person name="Ryder H.F."/>
            <person name="Williamson S.C."/>
            <person name="Barbeau R.A."/>
            <person name="Hamilton E.P."/>
            <person name="Orias E."/>
        </authorList>
    </citation>
    <scope>NUCLEOTIDE SEQUENCE [LARGE SCALE GENOMIC DNA]</scope>
    <source>
        <strain evidence="3">SB210</strain>
    </source>
</reference>
<dbReference type="GeneID" id="7841488"/>
<feature type="region of interest" description="Disordered" evidence="1">
    <location>
        <begin position="285"/>
        <end position="337"/>
    </location>
</feature>
<evidence type="ECO:0000256" key="1">
    <source>
        <dbReference type="SAM" id="MobiDB-lite"/>
    </source>
</evidence>
<dbReference type="OrthoDB" id="283861at2759"/>
<dbReference type="InParanoid" id="Q245T7"/>
<accession>Q245T7</accession>
<organism evidence="2 3">
    <name type="scientific">Tetrahymena thermophila (strain SB210)</name>
    <dbReference type="NCBI Taxonomy" id="312017"/>
    <lineage>
        <taxon>Eukaryota</taxon>
        <taxon>Sar</taxon>
        <taxon>Alveolata</taxon>
        <taxon>Ciliophora</taxon>
        <taxon>Intramacronucleata</taxon>
        <taxon>Oligohymenophorea</taxon>
        <taxon>Hymenostomatida</taxon>
        <taxon>Tetrahymenina</taxon>
        <taxon>Tetrahymenidae</taxon>
        <taxon>Tetrahymena</taxon>
    </lineage>
</organism>
<protein>
    <submittedName>
        <fullName evidence="2">Secreted protein</fullName>
    </submittedName>
</protein>
<evidence type="ECO:0000313" key="3">
    <source>
        <dbReference type="Proteomes" id="UP000009168"/>
    </source>
</evidence>
<feature type="compositionally biased region" description="Basic and acidic residues" evidence="1">
    <location>
        <begin position="316"/>
        <end position="325"/>
    </location>
</feature>
<sequence>MLQENKIENINKKQDLRKVDKDQKQISCLQLNQLSTERLNNENSSSSIPTQPCQSHQQILQSQHNLQSYRCCCTVSSGSVEIQTETSSEQKQYEIRLNEYLPTRIAGIQIKKVQWSDFPGKADPEMSFWAHIYWFINYNYQVEQRQNNKNRYLDFKVRSINVSVKISNKSWVRKQTDYLLSHEQGHYLIGCLCALDFKQQVLKKRYSANYSNEINQIFNQTLKQYSNMEILYDEETNHSKHFEKQTQWFIFLYDQLKKYEEYFNPYPLSAFLLQQKILADNKENQPWNSIQNGNANKKVQLPPIQKPGNSLSRQSKPQEKQEPRSRRFSQINTNIKE</sequence>
<gene>
    <name evidence="2" type="ORF">TTHERM_00245620</name>
</gene>
<feature type="compositionally biased region" description="Polar residues" evidence="1">
    <location>
        <begin position="285"/>
        <end position="297"/>
    </location>
</feature>
<proteinExistence type="predicted"/>
<keyword evidence="3" id="KW-1185">Reference proteome</keyword>
<dbReference type="Pfam" id="PF06037">
    <property type="entry name" value="DUF922"/>
    <property type="match status" value="1"/>
</dbReference>
<dbReference type="HOGENOM" id="CLU_825100_0_0_1"/>
<feature type="compositionally biased region" description="Polar residues" evidence="1">
    <location>
        <begin position="328"/>
        <end position="337"/>
    </location>
</feature>
<dbReference type="eggNOG" id="ENOG502SRWY">
    <property type="taxonomic scope" value="Eukaryota"/>
</dbReference>
<dbReference type="EMBL" id="GG662474">
    <property type="protein sequence ID" value="EAS03546.1"/>
    <property type="molecule type" value="Genomic_DNA"/>
</dbReference>
<dbReference type="Proteomes" id="UP000009168">
    <property type="component" value="Unassembled WGS sequence"/>
</dbReference>
<evidence type="ECO:0000313" key="2">
    <source>
        <dbReference type="EMBL" id="EAS03546.1"/>
    </source>
</evidence>
<dbReference type="RefSeq" id="XP_001023791.1">
    <property type="nucleotide sequence ID" value="XM_001023791.1"/>
</dbReference>
<name>Q245T7_TETTS</name>
<dbReference type="InterPro" id="IPR010321">
    <property type="entry name" value="DUF922"/>
</dbReference>
<dbReference type="AlphaFoldDB" id="Q245T7"/>
<dbReference type="KEGG" id="tet:TTHERM_00245620"/>